<keyword evidence="3" id="KW-1185">Reference proteome</keyword>
<dbReference type="AlphaFoldDB" id="A0A5D2FHH4"/>
<evidence type="ECO:0000313" key="3">
    <source>
        <dbReference type="Proteomes" id="UP000323506"/>
    </source>
</evidence>
<evidence type="ECO:0000313" key="2">
    <source>
        <dbReference type="EMBL" id="TYH05615.1"/>
    </source>
</evidence>
<dbReference type="EMBL" id="CM017695">
    <property type="protein sequence ID" value="TYH05615.1"/>
    <property type="molecule type" value="Genomic_DNA"/>
</dbReference>
<protein>
    <submittedName>
        <fullName evidence="2">Uncharacterized protein</fullName>
    </submittedName>
</protein>
<reference evidence="2 3" key="1">
    <citation type="submission" date="2019-06" db="EMBL/GenBank/DDBJ databases">
        <title>WGS assembly of Gossypium darwinii.</title>
        <authorList>
            <person name="Chen Z.J."/>
            <person name="Sreedasyam A."/>
            <person name="Ando A."/>
            <person name="Song Q."/>
            <person name="De L."/>
            <person name="Hulse-Kemp A."/>
            <person name="Ding M."/>
            <person name="Ye W."/>
            <person name="Kirkbride R."/>
            <person name="Jenkins J."/>
            <person name="Plott C."/>
            <person name="Lovell J."/>
            <person name="Lin Y.-M."/>
            <person name="Vaughn R."/>
            <person name="Liu B."/>
            <person name="Li W."/>
            <person name="Simpson S."/>
            <person name="Scheffler B."/>
            <person name="Saski C."/>
            <person name="Grover C."/>
            <person name="Hu G."/>
            <person name="Conover J."/>
            <person name="Carlson J."/>
            <person name="Shu S."/>
            <person name="Boston L."/>
            <person name="Williams M."/>
            <person name="Peterson D."/>
            <person name="Mcgee K."/>
            <person name="Jones D."/>
            <person name="Wendel J."/>
            <person name="Stelly D."/>
            <person name="Grimwood J."/>
            <person name="Schmutz J."/>
        </authorList>
    </citation>
    <scope>NUCLEOTIDE SEQUENCE [LARGE SCALE GENOMIC DNA]</scope>
    <source>
        <strain evidence="2">1808015.09</strain>
    </source>
</reference>
<organism evidence="2 3">
    <name type="scientific">Gossypium darwinii</name>
    <name type="common">Darwin's cotton</name>
    <name type="synonym">Gossypium barbadense var. darwinii</name>
    <dbReference type="NCBI Taxonomy" id="34276"/>
    <lineage>
        <taxon>Eukaryota</taxon>
        <taxon>Viridiplantae</taxon>
        <taxon>Streptophyta</taxon>
        <taxon>Embryophyta</taxon>
        <taxon>Tracheophyta</taxon>
        <taxon>Spermatophyta</taxon>
        <taxon>Magnoliopsida</taxon>
        <taxon>eudicotyledons</taxon>
        <taxon>Gunneridae</taxon>
        <taxon>Pentapetalae</taxon>
        <taxon>rosids</taxon>
        <taxon>malvids</taxon>
        <taxon>Malvales</taxon>
        <taxon>Malvaceae</taxon>
        <taxon>Malvoideae</taxon>
        <taxon>Gossypium</taxon>
    </lineage>
</organism>
<sequence length="81" mass="9089">MICLRGIEMDFSTVHEEIDSFFESTSPLKDFAKIIDKLNQFIQFDSSSGEGKGRRILEVYVVSIVGPFPIAVTNLLYLTNG</sequence>
<proteinExistence type="predicted"/>
<keyword evidence="1" id="KW-0472">Membrane</keyword>
<evidence type="ECO:0000256" key="1">
    <source>
        <dbReference type="SAM" id="Phobius"/>
    </source>
</evidence>
<gene>
    <name evidence="2" type="ORF">ES288_A08G096300v1</name>
</gene>
<keyword evidence="1" id="KW-1133">Transmembrane helix</keyword>
<keyword evidence="1" id="KW-0812">Transmembrane</keyword>
<name>A0A5D2FHH4_GOSDA</name>
<dbReference type="Proteomes" id="UP000323506">
    <property type="component" value="Chromosome A08"/>
</dbReference>
<accession>A0A5D2FHH4</accession>
<feature type="transmembrane region" description="Helical" evidence="1">
    <location>
        <begin position="57"/>
        <end position="78"/>
    </location>
</feature>